<evidence type="ECO:0000313" key="3">
    <source>
        <dbReference type="Proteomes" id="UP001054945"/>
    </source>
</evidence>
<dbReference type="AlphaFoldDB" id="A0AAV4Y327"/>
<keyword evidence="1" id="KW-0812">Transmembrane</keyword>
<keyword evidence="1" id="KW-1133">Transmembrane helix</keyword>
<keyword evidence="3" id="KW-1185">Reference proteome</keyword>
<organism evidence="2 3">
    <name type="scientific">Caerostris extrusa</name>
    <name type="common">Bark spider</name>
    <name type="synonym">Caerostris bankana</name>
    <dbReference type="NCBI Taxonomy" id="172846"/>
    <lineage>
        <taxon>Eukaryota</taxon>
        <taxon>Metazoa</taxon>
        <taxon>Ecdysozoa</taxon>
        <taxon>Arthropoda</taxon>
        <taxon>Chelicerata</taxon>
        <taxon>Arachnida</taxon>
        <taxon>Araneae</taxon>
        <taxon>Araneomorphae</taxon>
        <taxon>Entelegynae</taxon>
        <taxon>Araneoidea</taxon>
        <taxon>Araneidae</taxon>
        <taxon>Caerostris</taxon>
    </lineage>
</organism>
<evidence type="ECO:0000313" key="2">
    <source>
        <dbReference type="EMBL" id="GIZ01294.1"/>
    </source>
</evidence>
<sequence>MGDGKVLGHYLFSVCLCTKERMLMGRASKYAEFHPKLFSKRLLRRNAWDRELIGLGNGLGCYRCNDCMTLVFCVVMIAENWGVFIFCLDFSVWVSILLNPKRYR</sequence>
<dbReference type="Proteomes" id="UP001054945">
    <property type="component" value="Unassembled WGS sequence"/>
</dbReference>
<comment type="caution">
    <text evidence="2">The sequence shown here is derived from an EMBL/GenBank/DDBJ whole genome shotgun (WGS) entry which is preliminary data.</text>
</comment>
<dbReference type="EMBL" id="BPLR01018650">
    <property type="protein sequence ID" value="GIZ01294.1"/>
    <property type="molecule type" value="Genomic_DNA"/>
</dbReference>
<name>A0AAV4Y327_CAEEX</name>
<reference evidence="2 3" key="1">
    <citation type="submission" date="2021-06" db="EMBL/GenBank/DDBJ databases">
        <title>Caerostris extrusa draft genome.</title>
        <authorList>
            <person name="Kono N."/>
            <person name="Arakawa K."/>
        </authorList>
    </citation>
    <scope>NUCLEOTIDE SEQUENCE [LARGE SCALE GENOMIC DNA]</scope>
</reference>
<accession>A0AAV4Y327</accession>
<protein>
    <submittedName>
        <fullName evidence="2">Uncharacterized protein</fullName>
    </submittedName>
</protein>
<keyword evidence="1" id="KW-0472">Membrane</keyword>
<proteinExistence type="predicted"/>
<feature type="transmembrane region" description="Helical" evidence="1">
    <location>
        <begin position="81"/>
        <end position="98"/>
    </location>
</feature>
<evidence type="ECO:0000256" key="1">
    <source>
        <dbReference type="SAM" id="Phobius"/>
    </source>
</evidence>
<gene>
    <name evidence="2" type="ORF">CEXT_786571</name>
</gene>